<evidence type="ECO:0000259" key="5">
    <source>
        <dbReference type="PROSITE" id="PS50089"/>
    </source>
</evidence>
<dbReference type="PANTHER" id="PTHR45931">
    <property type="entry name" value="SI:CH211-59O9.10"/>
    <property type="match status" value="1"/>
</dbReference>
<dbReference type="Proteomes" id="UP000825935">
    <property type="component" value="Chromosome 32"/>
</dbReference>
<dbReference type="SMART" id="SM00184">
    <property type="entry name" value="RING"/>
    <property type="match status" value="1"/>
</dbReference>
<dbReference type="PANTHER" id="PTHR45931:SF3">
    <property type="entry name" value="RING ZINC FINGER-CONTAINING PROTEIN"/>
    <property type="match status" value="1"/>
</dbReference>
<evidence type="ECO:0000256" key="3">
    <source>
        <dbReference type="ARBA" id="ARBA00022833"/>
    </source>
</evidence>
<dbReference type="PROSITE" id="PS50089">
    <property type="entry name" value="ZF_RING_2"/>
    <property type="match status" value="1"/>
</dbReference>
<dbReference type="SUPFAM" id="SSF57850">
    <property type="entry name" value="RING/U-box"/>
    <property type="match status" value="1"/>
</dbReference>
<evidence type="ECO:0000256" key="2">
    <source>
        <dbReference type="ARBA" id="ARBA00022771"/>
    </source>
</evidence>
<evidence type="ECO:0000256" key="4">
    <source>
        <dbReference type="PROSITE-ProRule" id="PRU00175"/>
    </source>
</evidence>
<reference evidence="6" key="1">
    <citation type="submission" date="2021-08" db="EMBL/GenBank/DDBJ databases">
        <title>WGS assembly of Ceratopteris richardii.</title>
        <authorList>
            <person name="Marchant D.B."/>
            <person name="Chen G."/>
            <person name="Jenkins J."/>
            <person name="Shu S."/>
            <person name="Leebens-Mack J."/>
            <person name="Grimwood J."/>
            <person name="Schmutz J."/>
            <person name="Soltis P."/>
            <person name="Soltis D."/>
            <person name="Chen Z.-H."/>
        </authorList>
    </citation>
    <scope>NUCLEOTIDE SEQUENCE</scope>
    <source>
        <strain evidence="6">Whitten #5841</strain>
        <tissue evidence="6">Leaf</tissue>
    </source>
</reference>
<dbReference type="AlphaFoldDB" id="A0A8T2QRI1"/>
<evidence type="ECO:0000313" key="6">
    <source>
        <dbReference type="EMBL" id="KAH7286476.1"/>
    </source>
</evidence>
<organism evidence="6 7">
    <name type="scientific">Ceratopteris richardii</name>
    <name type="common">Triangle waterfern</name>
    <dbReference type="NCBI Taxonomy" id="49495"/>
    <lineage>
        <taxon>Eukaryota</taxon>
        <taxon>Viridiplantae</taxon>
        <taxon>Streptophyta</taxon>
        <taxon>Embryophyta</taxon>
        <taxon>Tracheophyta</taxon>
        <taxon>Polypodiopsida</taxon>
        <taxon>Polypodiidae</taxon>
        <taxon>Polypodiales</taxon>
        <taxon>Pteridineae</taxon>
        <taxon>Pteridaceae</taxon>
        <taxon>Parkerioideae</taxon>
        <taxon>Ceratopteris</taxon>
    </lineage>
</organism>
<keyword evidence="1" id="KW-0479">Metal-binding</keyword>
<evidence type="ECO:0000256" key="1">
    <source>
        <dbReference type="ARBA" id="ARBA00022723"/>
    </source>
</evidence>
<dbReference type="Pfam" id="PF17123">
    <property type="entry name" value="zf-RING_11"/>
    <property type="match status" value="1"/>
</dbReference>
<feature type="domain" description="RING-type" evidence="5">
    <location>
        <begin position="167"/>
        <end position="223"/>
    </location>
</feature>
<accession>A0A8T2QRI1</accession>
<dbReference type="OrthoDB" id="8062037at2759"/>
<dbReference type="InterPro" id="IPR001841">
    <property type="entry name" value="Znf_RING"/>
</dbReference>
<keyword evidence="3" id="KW-0862">Zinc</keyword>
<keyword evidence="7" id="KW-1185">Reference proteome</keyword>
<dbReference type="InterPro" id="IPR013083">
    <property type="entry name" value="Znf_RING/FYVE/PHD"/>
</dbReference>
<gene>
    <name evidence="6" type="ORF">KP509_32G009000</name>
</gene>
<evidence type="ECO:0000313" key="7">
    <source>
        <dbReference type="Proteomes" id="UP000825935"/>
    </source>
</evidence>
<dbReference type="GO" id="GO:0008270">
    <property type="term" value="F:zinc ion binding"/>
    <property type="evidence" value="ECO:0007669"/>
    <property type="project" value="UniProtKB-KW"/>
</dbReference>
<protein>
    <recommendedName>
        <fullName evidence="5">RING-type domain-containing protein</fullName>
    </recommendedName>
</protein>
<dbReference type="EMBL" id="CM035437">
    <property type="protein sequence ID" value="KAH7286476.1"/>
    <property type="molecule type" value="Genomic_DNA"/>
</dbReference>
<name>A0A8T2QRI1_CERRI</name>
<dbReference type="GO" id="GO:0061630">
    <property type="term" value="F:ubiquitin protein ligase activity"/>
    <property type="evidence" value="ECO:0007669"/>
    <property type="project" value="TreeGrafter"/>
</dbReference>
<comment type="caution">
    <text evidence="6">The sequence shown here is derived from an EMBL/GenBank/DDBJ whole genome shotgun (WGS) entry which is preliminary data.</text>
</comment>
<dbReference type="GO" id="GO:0005634">
    <property type="term" value="C:nucleus"/>
    <property type="evidence" value="ECO:0007669"/>
    <property type="project" value="TreeGrafter"/>
</dbReference>
<dbReference type="GO" id="GO:0006511">
    <property type="term" value="P:ubiquitin-dependent protein catabolic process"/>
    <property type="evidence" value="ECO:0007669"/>
    <property type="project" value="TreeGrafter"/>
</dbReference>
<dbReference type="Gene3D" id="3.30.40.10">
    <property type="entry name" value="Zinc/RING finger domain, C3HC4 (zinc finger)"/>
    <property type="match status" value="1"/>
</dbReference>
<dbReference type="InterPro" id="IPR051834">
    <property type="entry name" value="RING_finger_E3_ligase"/>
</dbReference>
<sequence length="235" mass="26819">MSLFLLGETFPGGFRTFSINLFPAWVSALGELENRQPVFRERIQNRKHVTWMRLNQLASVENVAGDISYSTQTRLMWDVPEHVAELVPNIIDGFETIHMNLEAYAGPRRRRAMHEAMQQVLHRLSGFGRSVIRNPPPTQKIVIVVIDDAKICTFNRAAVADTDPEMCTVCSDDYQNGEELAILSCLHTFHKKCIEEWICSNYGNPKSNTDFPNVMEVTCANCRSLIRARFRKDGE</sequence>
<keyword evidence="2 4" id="KW-0863">Zinc-finger</keyword>
<proteinExistence type="predicted"/>